<evidence type="ECO:0000256" key="2">
    <source>
        <dbReference type="ARBA" id="ARBA00022692"/>
    </source>
</evidence>
<dbReference type="RefSeq" id="WP_050430186.1">
    <property type="nucleotide sequence ID" value="NZ_CP012159.1"/>
</dbReference>
<gene>
    <name evidence="6" type="ORF">CMC5_020190</name>
</gene>
<evidence type="ECO:0000256" key="1">
    <source>
        <dbReference type="ARBA" id="ARBA00004127"/>
    </source>
</evidence>
<dbReference type="InterPro" id="IPR010652">
    <property type="entry name" value="DUF1232"/>
</dbReference>
<keyword evidence="3" id="KW-1133">Transmembrane helix</keyword>
<evidence type="ECO:0000259" key="5">
    <source>
        <dbReference type="Pfam" id="PF06803"/>
    </source>
</evidence>
<protein>
    <recommendedName>
        <fullName evidence="5">DUF1232 domain-containing protein</fullName>
    </recommendedName>
</protein>
<accession>A0A0K1EAG3</accession>
<keyword evidence="4" id="KW-0472">Membrane</keyword>
<dbReference type="STRING" id="52.CMC5_020190"/>
<dbReference type="Proteomes" id="UP000067626">
    <property type="component" value="Chromosome"/>
</dbReference>
<evidence type="ECO:0000256" key="3">
    <source>
        <dbReference type="ARBA" id="ARBA00022989"/>
    </source>
</evidence>
<evidence type="ECO:0000313" key="7">
    <source>
        <dbReference type="Proteomes" id="UP000067626"/>
    </source>
</evidence>
<proteinExistence type="predicted"/>
<dbReference type="Pfam" id="PF06803">
    <property type="entry name" value="DUF1232"/>
    <property type="match status" value="1"/>
</dbReference>
<comment type="subcellular location">
    <subcellularLocation>
        <location evidence="1">Endomembrane system</location>
        <topology evidence="1">Multi-pass membrane protein</topology>
    </subcellularLocation>
</comment>
<dbReference type="AlphaFoldDB" id="A0A0K1EAG3"/>
<dbReference type="EMBL" id="CP012159">
    <property type="protein sequence ID" value="AKT37876.1"/>
    <property type="molecule type" value="Genomic_DNA"/>
</dbReference>
<dbReference type="GO" id="GO:0012505">
    <property type="term" value="C:endomembrane system"/>
    <property type="evidence" value="ECO:0007669"/>
    <property type="project" value="UniProtKB-SubCell"/>
</dbReference>
<keyword evidence="2" id="KW-0812">Transmembrane</keyword>
<reference evidence="6 7" key="1">
    <citation type="submission" date="2015-07" db="EMBL/GenBank/DDBJ databases">
        <title>Genome analysis of myxobacterium Chondromyces crocatus Cm c5 reveals a high potential for natural compound synthesis and the genetic basis for the loss of fruiting body formation.</title>
        <authorList>
            <person name="Zaburannyi N."/>
            <person name="Bunk B."/>
            <person name="Maier J."/>
            <person name="Overmann J."/>
            <person name="Mueller R."/>
        </authorList>
    </citation>
    <scope>NUCLEOTIDE SEQUENCE [LARGE SCALE GENOMIC DNA]</scope>
    <source>
        <strain evidence="6 7">Cm c5</strain>
    </source>
</reference>
<name>A0A0K1EAG3_CHOCO</name>
<evidence type="ECO:0000313" key="6">
    <source>
        <dbReference type="EMBL" id="AKT37876.1"/>
    </source>
</evidence>
<feature type="domain" description="DUF1232" evidence="5">
    <location>
        <begin position="43"/>
        <end position="73"/>
    </location>
</feature>
<dbReference type="OrthoDB" id="5514030at2"/>
<sequence length="181" mass="19812">MTEFQTRCLDTFPDWLRTLASDALELGELLSSAEVAEPARRHVAGSLNYLFKSLDLIPDGIEDLGFLDDAFVLRVAASLSLEASPEAGQRAAVLSRLSGDTKLIAELLGKDYPRLVNYVKSLGRSAARGRTVDEILSDETIRSSFLHEVHGWSLSYAAPSFGRDEKNLIKLTAFLSAKLPS</sequence>
<evidence type="ECO:0000256" key="4">
    <source>
        <dbReference type="ARBA" id="ARBA00023136"/>
    </source>
</evidence>
<organism evidence="6 7">
    <name type="scientific">Chondromyces crocatus</name>
    <dbReference type="NCBI Taxonomy" id="52"/>
    <lineage>
        <taxon>Bacteria</taxon>
        <taxon>Pseudomonadati</taxon>
        <taxon>Myxococcota</taxon>
        <taxon>Polyangia</taxon>
        <taxon>Polyangiales</taxon>
        <taxon>Polyangiaceae</taxon>
        <taxon>Chondromyces</taxon>
    </lineage>
</organism>
<keyword evidence="7" id="KW-1185">Reference proteome</keyword>
<dbReference type="KEGG" id="ccro:CMC5_020190"/>